<dbReference type="RefSeq" id="XP_060302696.1">
    <property type="nucleotide sequence ID" value="XM_060434698.1"/>
</dbReference>
<reference evidence="2" key="1">
    <citation type="submission" date="2023-06" db="EMBL/GenBank/DDBJ databases">
        <title>Genome-scale phylogeny and comparative genomics of the fungal order Sordariales.</title>
        <authorList>
            <consortium name="Lawrence Berkeley National Laboratory"/>
            <person name="Hensen N."/>
            <person name="Bonometti L."/>
            <person name="Westerberg I."/>
            <person name="Brannstrom I.O."/>
            <person name="Guillou S."/>
            <person name="Cros-Aarteil S."/>
            <person name="Calhoun S."/>
            <person name="Haridas S."/>
            <person name="Kuo A."/>
            <person name="Mondo S."/>
            <person name="Pangilinan J."/>
            <person name="Riley R."/>
            <person name="LaButti K."/>
            <person name="Andreopoulos B."/>
            <person name="Lipzen A."/>
            <person name="Chen C."/>
            <person name="Yanf M."/>
            <person name="Daum C."/>
            <person name="Ng V."/>
            <person name="Clum A."/>
            <person name="Steindorff A."/>
            <person name="Ohm R."/>
            <person name="Martin F."/>
            <person name="Silar P."/>
            <person name="Natvig D."/>
            <person name="Lalanne C."/>
            <person name="Gautier V."/>
            <person name="Ament-velasquez S.L."/>
            <person name="Kruys A."/>
            <person name="Hutchinson M.I."/>
            <person name="Powell A.J."/>
            <person name="Barry K."/>
            <person name="Miller A.N."/>
            <person name="Grigoriev I.V."/>
            <person name="Debuchy R."/>
            <person name="Gladieux P."/>
            <person name="Thoren M.H."/>
            <person name="Johannesson H."/>
        </authorList>
    </citation>
    <scope>NUCLEOTIDE SEQUENCE</scope>
    <source>
        <strain evidence="2">SMH2392-1A</strain>
    </source>
</reference>
<gene>
    <name evidence="2" type="ORF">B0T26DRAFT_37959</name>
</gene>
<evidence type="ECO:0000313" key="3">
    <source>
        <dbReference type="Proteomes" id="UP001172101"/>
    </source>
</evidence>
<organism evidence="2 3">
    <name type="scientific">Lasiosphaeria miniovina</name>
    <dbReference type="NCBI Taxonomy" id="1954250"/>
    <lineage>
        <taxon>Eukaryota</taxon>
        <taxon>Fungi</taxon>
        <taxon>Dikarya</taxon>
        <taxon>Ascomycota</taxon>
        <taxon>Pezizomycotina</taxon>
        <taxon>Sordariomycetes</taxon>
        <taxon>Sordariomycetidae</taxon>
        <taxon>Sordariales</taxon>
        <taxon>Lasiosphaeriaceae</taxon>
        <taxon>Lasiosphaeria</taxon>
    </lineage>
</organism>
<feature type="region of interest" description="Disordered" evidence="1">
    <location>
        <begin position="82"/>
        <end position="103"/>
    </location>
</feature>
<accession>A0AA40E9Y5</accession>
<dbReference type="Proteomes" id="UP001172101">
    <property type="component" value="Unassembled WGS sequence"/>
</dbReference>
<name>A0AA40E9Y5_9PEZI</name>
<dbReference type="GeneID" id="85317968"/>
<dbReference type="EMBL" id="JAUIRO010000001">
    <property type="protein sequence ID" value="KAK0733819.1"/>
    <property type="molecule type" value="Genomic_DNA"/>
</dbReference>
<comment type="caution">
    <text evidence="2">The sequence shown here is derived from an EMBL/GenBank/DDBJ whole genome shotgun (WGS) entry which is preliminary data.</text>
</comment>
<feature type="region of interest" description="Disordered" evidence="1">
    <location>
        <begin position="1"/>
        <end position="54"/>
    </location>
</feature>
<evidence type="ECO:0000313" key="2">
    <source>
        <dbReference type="EMBL" id="KAK0733819.1"/>
    </source>
</evidence>
<feature type="compositionally biased region" description="Polar residues" evidence="1">
    <location>
        <begin position="83"/>
        <end position="101"/>
    </location>
</feature>
<feature type="compositionally biased region" description="Polar residues" evidence="1">
    <location>
        <begin position="41"/>
        <end position="54"/>
    </location>
</feature>
<proteinExistence type="predicted"/>
<evidence type="ECO:0000256" key="1">
    <source>
        <dbReference type="SAM" id="MobiDB-lite"/>
    </source>
</evidence>
<protein>
    <submittedName>
        <fullName evidence="2">Uncharacterized protein</fullName>
    </submittedName>
</protein>
<dbReference type="AlphaFoldDB" id="A0AA40E9Y5"/>
<sequence>MAKRTSFGHFEMQRPMQPPQTAATASSPLPSAASEPKLPATTNPGPGQFATFLSSQYPGSRYETEPLSGGLVNITARARLCEPSSSSNNASLEDGEQQQPPASLVMKYAPPFIAAVGASAPFSQGRQASNYLIAYCLSI</sequence>
<dbReference type="Gene3D" id="3.30.200.20">
    <property type="entry name" value="Phosphorylase Kinase, domain 1"/>
    <property type="match status" value="1"/>
</dbReference>
<keyword evidence="3" id="KW-1185">Reference proteome</keyword>
<feature type="compositionally biased region" description="Low complexity" evidence="1">
    <location>
        <begin position="19"/>
        <end position="40"/>
    </location>
</feature>